<evidence type="ECO:0000313" key="3">
    <source>
        <dbReference type="EMBL" id="OGY79764.1"/>
    </source>
</evidence>
<dbReference type="PANTHER" id="PTHR46648">
    <property type="entry name" value="HIT FAMILY PROTEIN 1"/>
    <property type="match status" value="1"/>
</dbReference>
<comment type="caution">
    <text evidence="3">The sequence shown here is derived from an EMBL/GenBank/DDBJ whole genome shotgun (WGS) entry which is preliminary data.</text>
</comment>
<dbReference type="GO" id="GO:0003824">
    <property type="term" value="F:catalytic activity"/>
    <property type="evidence" value="ECO:0007669"/>
    <property type="project" value="InterPro"/>
</dbReference>
<evidence type="ECO:0000313" key="4">
    <source>
        <dbReference type="Proteomes" id="UP000177165"/>
    </source>
</evidence>
<dbReference type="PROSITE" id="PS51084">
    <property type="entry name" value="HIT_2"/>
    <property type="match status" value="1"/>
</dbReference>
<dbReference type="InterPro" id="IPR036265">
    <property type="entry name" value="HIT-like_sf"/>
</dbReference>
<evidence type="ECO:0000259" key="2">
    <source>
        <dbReference type="PROSITE" id="PS51084"/>
    </source>
</evidence>
<reference evidence="3 4" key="1">
    <citation type="journal article" date="2016" name="Nat. Commun.">
        <title>Thousands of microbial genomes shed light on interconnected biogeochemical processes in an aquifer system.</title>
        <authorList>
            <person name="Anantharaman K."/>
            <person name="Brown C.T."/>
            <person name="Hug L.A."/>
            <person name="Sharon I."/>
            <person name="Castelle C.J."/>
            <person name="Probst A.J."/>
            <person name="Thomas B.C."/>
            <person name="Singh A."/>
            <person name="Wilkins M.J."/>
            <person name="Karaoz U."/>
            <person name="Brodie E.L."/>
            <person name="Williams K.H."/>
            <person name="Hubbard S.S."/>
            <person name="Banfield J.F."/>
        </authorList>
    </citation>
    <scope>NUCLEOTIDE SEQUENCE [LARGE SCALE GENOMIC DNA]</scope>
</reference>
<dbReference type="Proteomes" id="UP000177165">
    <property type="component" value="Unassembled WGS sequence"/>
</dbReference>
<name>A0A1G2AS74_9BACT</name>
<dbReference type="AlphaFoldDB" id="A0A1G2AS74"/>
<proteinExistence type="predicted"/>
<organism evidence="3 4">
    <name type="scientific">Candidatus Kerfeldbacteria bacterium RIFCSPHIGHO2_02_FULL_42_14</name>
    <dbReference type="NCBI Taxonomy" id="1798540"/>
    <lineage>
        <taxon>Bacteria</taxon>
        <taxon>Candidatus Kerfeldiibacteriota</taxon>
    </lineage>
</organism>
<dbReference type="InterPro" id="IPR011146">
    <property type="entry name" value="HIT-like"/>
</dbReference>
<dbReference type="PANTHER" id="PTHR46648:SF1">
    <property type="entry name" value="ADENOSINE 5'-MONOPHOSPHORAMIDASE HNT1"/>
    <property type="match status" value="1"/>
</dbReference>
<dbReference type="Pfam" id="PF01230">
    <property type="entry name" value="HIT"/>
    <property type="match status" value="1"/>
</dbReference>
<feature type="short sequence motif" description="Histidine triad motif" evidence="1">
    <location>
        <begin position="97"/>
        <end position="101"/>
    </location>
</feature>
<dbReference type="Gene3D" id="3.30.428.10">
    <property type="entry name" value="HIT-like"/>
    <property type="match status" value="1"/>
</dbReference>
<gene>
    <name evidence="3" type="ORF">A3B74_01835</name>
</gene>
<dbReference type="EMBL" id="MHKB01000007">
    <property type="protein sequence ID" value="OGY79764.1"/>
    <property type="molecule type" value="Genomic_DNA"/>
</dbReference>
<feature type="domain" description="HIT" evidence="2">
    <location>
        <begin position="3"/>
        <end position="112"/>
    </location>
</feature>
<protein>
    <recommendedName>
        <fullName evidence="2">HIT domain-containing protein</fullName>
    </recommendedName>
</protein>
<sequence length="150" mass="18023">MIMTCLFCQKPNPIDFVHQTKYWNVFLAWDQTYLGRCIVALKRHCGDLAELKKEEYDEFIELVKRLESALRKSFDATMFNWTCLMNDAYQEKNPEPHVHWHFRPRYNHKVEIAGLVFEDLEFGHHYDRTKKREISEVAKKTIVSKIKENL</sequence>
<dbReference type="STRING" id="1798540.A3B74_01835"/>
<dbReference type="GO" id="GO:0009117">
    <property type="term" value="P:nucleotide metabolic process"/>
    <property type="evidence" value="ECO:0007669"/>
    <property type="project" value="TreeGrafter"/>
</dbReference>
<accession>A0A1G2AS74</accession>
<dbReference type="SUPFAM" id="SSF54197">
    <property type="entry name" value="HIT-like"/>
    <property type="match status" value="1"/>
</dbReference>
<evidence type="ECO:0000256" key="1">
    <source>
        <dbReference type="PROSITE-ProRule" id="PRU00464"/>
    </source>
</evidence>
<dbReference type="InterPro" id="IPR001310">
    <property type="entry name" value="Histidine_triad_HIT"/>
</dbReference>